<keyword evidence="2" id="KW-1185">Reference proteome</keyword>
<evidence type="ECO:0000313" key="2">
    <source>
        <dbReference type="Proteomes" id="UP000285286"/>
    </source>
</evidence>
<dbReference type="AlphaFoldDB" id="A0A423CZB1"/>
<gene>
    <name evidence="1" type="ORF">BHU25_22125</name>
</gene>
<organism evidence="1 2">
    <name type="scientific">Pseudomonas vranovensis</name>
    <dbReference type="NCBI Taxonomy" id="321661"/>
    <lineage>
        <taxon>Bacteria</taxon>
        <taxon>Pseudomonadati</taxon>
        <taxon>Pseudomonadota</taxon>
        <taxon>Gammaproteobacteria</taxon>
        <taxon>Pseudomonadales</taxon>
        <taxon>Pseudomonadaceae</taxon>
        <taxon>Pseudomonas</taxon>
    </lineage>
</organism>
<name>A0A423CZB1_9PSED</name>
<dbReference type="Proteomes" id="UP000285286">
    <property type="component" value="Unassembled WGS sequence"/>
</dbReference>
<accession>A0A423CZB1</accession>
<comment type="caution">
    <text evidence="1">The sequence shown here is derived from an EMBL/GenBank/DDBJ whole genome shotgun (WGS) entry which is preliminary data.</text>
</comment>
<proteinExistence type="predicted"/>
<evidence type="ECO:0000313" key="1">
    <source>
        <dbReference type="EMBL" id="ROL64580.1"/>
    </source>
</evidence>
<dbReference type="EMBL" id="MOAM01000035">
    <property type="protein sequence ID" value="ROL64580.1"/>
    <property type="molecule type" value="Genomic_DNA"/>
</dbReference>
<dbReference type="RefSeq" id="WP_123567443.1">
    <property type="nucleotide sequence ID" value="NZ_MOAM01000035.1"/>
</dbReference>
<protein>
    <submittedName>
        <fullName evidence="1">Uncharacterized protein</fullName>
    </submittedName>
</protein>
<reference evidence="1 2" key="1">
    <citation type="submission" date="2016-10" db="EMBL/GenBank/DDBJ databases">
        <title>Comparative genome analysis of multiple Pseudomonas spp. focuses on biocontrol and plant growth promoting traits.</title>
        <authorList>
            <person name="Tao X.-Y."/>
            <person name="Taylor C.G."/>
        </authorList>
    </citation>
    <scope>NUCLEOTIDE SEQUENCE [LARGE SCALE GENOMIC DNA]</scope>
    <source>
        <strain evidence="1 2">15D11</strain>
    </source>
</reference>
<sequence>MIGDPIPNQRQQVLDQLSARIDQFFAGGGQPTELPAFEYRPRRPHHGSHNTEGDSTAQAAAMQKRQLVERARQAAKTMTLDEAYRSLSVSRTELHRLAKEAGIFFQSCDKERQRREVARQAKAEEKAKLVELIRANSGIGLSRNFVAKKLGISNHYLVRLAEENGIDFPRWSDRP</sequence>